<feature type="transmembrane region" description="Helical" evidence="1">
    <location>
        <begin position="6"/>
        <end position="24"/>
    </location>
</feature>
<reference evidence="2" key="2">
    <citation type="journal article" date="2021" name="Microbiome">
        <title>Successional dynamics and alternative stable states in a saline activated sludge microbial community over 9 years.</title>
        <authorList>
            <person name="Wang Y."/>
            <person name="Ye J."/>
            <person name="Ju F."/>
            <person name="Liu L."/>
            <person name="Boyd J.A."/>
            <person name="Deng Y."/>
            <person name="Parks D.H."/>
            <person name="Jiang X."/>
            <person name="Yin X."/>
            <person name="Woodcroft B.J."/>
            <person name="Tyson G.W."/>
            <person name="Hugenholtz P."/>
            <person name="Polz M.F."/>
            <person name="Zhang T."/>
        </authorList>
    </citation>
    <scope>NUCLEOTIDE SEQUENCE</scope>
    <source>
        <strain evidence="2">HKST-UBA11</strain>
    </source>
</reference>
<protein>
    <submittedName>
        <fullName evidence="2">Uncharacterized protein</fullName>
    </submittedName>
</protein>
<accession>A0A955L973</accession>
<keyword evidence="1" id="KW-1133">Transmembrane helix</keyword>
<name>A0A955L973_9BACT</name>
<keyword evidence="1" id="KW-0812">Transmembrane</keyword>
<evidence type="ECO:0000313" key="2">
    <source>
        <dbReference type="EMBL" id="MCA9385957.1"/>
    </source>
</evidence>
<sequence length="188" mass="21008">MNKKIIQIAGILLLISVLGIVFVVSRRDSDTNKVGDEQVVETESGAEIPQNEDQVVIEDQGEQQEDIKSESLKFYGDDVAYISKPAQVESFEIFLMESFPIQVTILVRGQLESSCHSADKYEVEKIGNEFIVSLDDRIIEGRECNDDPISFQRSIPLDVVDLPAGEYIVNVEGLTDTFTFDVDNTISQ</sequence>
<dbReference type="EMBL" id="JAGQLH010000061">
    <property type="protein sequence ID" value="MCA9385957.1"/>
    <property type="molecule type" value="Genomic_DNA"/>
</dbReference>
<evidence type="ECO:0000313" key="3">
    <source>
        <dbReference type="Proteomes" id="UP000754563"/>
    </source>
</evidence>
<dbReference type="AlphaFoldDB" id="A0A955L973"/>
<proteinExistence type="predicted"/>
<organism evidence="2 3">
    <name type="scientific">Candidatus Dojkabacteria bacterium</name>
    <dbReference type="NCBI Taxonomy" id="2099670"/>
    <lineage>
        <taxon>Bacteria</taxon>
        <taxon>Candidatus Dojkabacteria</taxon>
    </lineage>
</organism>
<comment type="caution">
    <text evidence="2">The sequence shown here is derived from an EMBL/GenBank/DDBJ whole genome shotgun (WGS) entry which is preliminary data.</text>
</comment>
<dbReference type="Proteomes" id="UP000754563">
    <property type="component" value="Unassembled WGS sequence"/>
</dbReference>
<evidence type="ECO:0000256" key="1">
    <source>
        <dbReference type="SAM" id="Phobius"/>
    </source>
</evidence>
<gene>
    <name evidence="2" type="ORF">KC717_04905</name>
</gene>
<reference evidence="2" key="1">
    <citation type="submission" date="2020-04" db="EMBL/GenBank/DDBJ databases">
        <authorList>
            <person name="Zhang T."/>
        </authorList>
    </citation>
    <scope>NUCLEOTIDE SEQUENCE</scope>
    <source>
        <strain evidence="2">HKST-UBA11</strain>
    </source>
</reference>
<keyword evidence="1" id="KW-0472">Membrane</keyword>